<keyword evidence="2" id="KW-1185">Reference proteome</keyword>
<organism evidence="1 2">
    <name type="scientific">Artomyces pyxidatus</name>
    <dbReference type="NCBI Taxonomy" id="48021"/>
    <lineage>
        <taxon>Eukaryota</taxon>
        <taxon>Fungi</taxon>
        <taxon>Dikarya</taxon>
        <taxon>Basidiomycota</taxon>
        <taxon>Agaricomycotina</taxon>
        <taxon>Agaricomycetes</taxon>
        <taxon>Russulales</taxon>
        <taxon>Auriscalpiaceae</taxon>
        <taxon>Artomyces</taxon>
    </lineage>
</organism>
<evidence type="ECO:0000313" key="2">
    <source>
        <dbReference type="Proteomes" id="UP000814140"/>
    </source>
</evidence>
<accession>A0ACB8SIX9</accession>
<sequence>MAVYAHASDVSTNSTWFALSATAALLIAFLYALDKRNRRRYPPGPAGIPFIGNVLDLPKRNIAKSYAQWSQRYGPVIYMRIFGRQFVILNSHEAVNALFEKRASKYCHRPRLVMANEIVGRKTMLFTNYGPLYKQYRRLLGTFTPARQASKYWQLQEVEAFKFVVQLATSPDDFMEHARLAATSAILRLLYGIEVNGKDDTFVKLAEDHSLITAEASAPGRWLVDSFPIFSITNLICARQVRYVPAWFPGAHFQRWALDARRRIEAFTMQPYTKIKAALVEGTAVPSWTSEHLFTSTGEPIPVQEEETLRLMASSLYSGGSDTSVSAMTAFFLMMVRYPEVQEKAHREIDALGRGVPRVQDRASLPYIDCIVKEVLRINPVVPMAPHSSAEDDEYQGWTIPKGAWVMANVWALMHDSAVYPEPDRFSPERHEGPNPQPDPLEMCFGFGRRACPGLNFGLASLFINITSVLFAFKITRAKDDDGVDIVPPMEFTDGHVSHPVPFRCRIEVRDEERIALMRQAASSA</sequence>
<gene>
    <name evidence="1" type="ORF">BV25DRAFT_1921034</name>
</gene>
<dbReference type="EMBL" id="MU277265">
    <property type="protein sequence ID" value="KAI0056398.1"/>
    <property type="molecule type" value="Genomic_DNA"/>
</dbReference>
<evidence type="ECO:0000313" key="1">
    <source>
        <dbReference type="EMBL" id="KAI0056398.1"/>
    </source>
</evidence>
<comment type="caution">
    <text evidence="1">The sequence shown here is derived from an EMBL/GenBank/DDBJ whole genome shotgun (WGS) entry which is preliminary data.</text>
</comment>
<protein>
    <submittedName>
        <fullName evidence="1">Cytochrome P450</fullName>
    </submittedName>
</protein>
<reference evidence="1" key="1">
    <citation type="submission" date="2021-03" db="EMBL/GenBank/DDBJ databases">
        <authorList>
            <consortium name="DOE Joint Genome Institute"/>
            <person name="Ahrendt S."/>
            <person name="Looney B.P."/>
            <person name="Miyauchi S."/>
            <person name="Morin E."/>
            <person name="Drula E."/>
            <person name="Courty P.E."/>
            <person name="Chicoki N."/>
            <person name="Fauchery L."/>
            <person name="Kohler A."/>
            <person name="Kuo A."/>
            <person name="Labutti K."/>
            <person name="Pangilinan J."/>
            <person name="Lipzen A."/>
            <person name="Riley R."/>
            <person name="Andreopoulos W."/>
            <person name="He G."/>
            <person name="Johnson J."/>
            <person name="Barry K.W."/>
            <person name="Grigoriev I.V."/>
            <person name="Nagy L."/>
            <person name="Hibbett D."/>
            <person name="Henrissat B."/>
            <person name="Matheny P.B."/>
            <person name="Labbe J."/>
            <person name="Martin F."/>
        </authorList>
    </citation>
    <scope>NUCLEOTIDE SEQUENCE</scope>
    <source>
        <strain evidence="1">HHB10654</strain>
    </source>
</reference>
<dbReference type="Proteomes" id="UP000814140">
    <property type="component" value="Unassembled WGS sequence"/>
</dbReference>
<proteinExistence type="predicted"/>
<reference evidence="1" key="2">
    <citation type="journal article" date="2022" name="New Phytol.">
        <title>Evolutionary transition to the ectomycorrhizal habit in the genomes of a hyperdiverse lineage of mushroom-forming fungi.</title>
        <authorList>
            <person name="Looney B."/>
            <person name="Miyauchi S."/>
            <person name="Morin E."/>
            <person name="Drula E."/>
            <person name="Courty P.E."/>
            <person name="Kohler A."/>
            <person name="Kuo A."/>
            <person name="LaButti K."/>
            <person name="Pangilinan J."/>
            <person name="Lipzen A."/>
            <person name="Riley R."/>
            <person name="Andreopoulos W."/>
            <person name="He G."/>
            <person name="Johnson J."/>
            <person name="Nolan M."/>
            <person name="Tritt A."/>
            <person name="Barry K.W."/>
            <person name="Grigoriev I.V."/>
            <person name="Nagy L.G."/>
            <person name="Hibbett D."/>
            <person name="Henrissat B."/>
            <person name="Matheny P.B."/>
            <person name="Labbe J."/>
            <person name="Martin F.M."/>
        </authorList>
    </citation>
    <scope>NUCLEOTIDE SEQUENCE</scope>
    <source>
        <strain evidence="1">HHB10654</strain>
    </source>
</reference>
<name>A0ACB8SIX9_9AGAM</name>